<feature type="compositionally biased region" description="Polar residues" evidence="1">
    <location>
        <begin position="80"/>
        <end position="98"/>
    </location>
</feature>
<evidence type="ECO:0000313" key="3">
    <source>
        <dbReference type="Proteomes" id="UP000297245"/>
    </source>
</evidence>
<reference evidence="2 3" key="1">
    <citation type="journal article" date="2019" name="Nat. Ecol. Evol.">
        <title>Megaphylogeny resolves global patterns of mushroom evolution.</title>
        <authorList>
            <person name="Varga T."/>
            <person name="Krizsan K."/>
            <person name="Foldi C."/>
            <person name="Dima B."/>
            <person name="Sanchez-Garcia M."/>
            <person name="Sanchez-Ramirez S."/>
            <person name="Szollosi G.J."/>
            <person name="Szarkandi J.G."/>
            <person name="Papp V."/>
            <person name="Albert L."/>
            <person name="Andreopoulos W."/>
            <person name="Angelini C."/>
            <person name="Antonin V."/>
            <person name="Barry K.W."/>
            <person name="Bougher N.L."/>
            <person name="Buchanan P."/>
            <person name="Buyck B."/>
            <person name="Bense V."/>
            <person name="Catcheside P."/>
            <person name="Chovatia M."/>
            <person name="Cooper J."/>
            <person name="Damon W."/>
            <person name="Desjardin D."/>
            <person name="Finy P."/>
            <person name="Geml J."/>
            <person name="Haridas S."/>
            <person name="Hughes K."/>
            <person name="Justo A."/>
            <person name="Karasinski D."/>
            <person name="Kautmanova I."/>
            <person name="Kiss B."/>
            <person name="Kocsube S."/>
            <person name="Kotiranta H."/>
            <person name="LaButti K.M."/>
            <person name="Lechner B.E."/>
            <person name="Liimatainen K."/>
            <person name="Lipzen A."/>
            <person name="Lukacs Z."/>
            <person name="Mihaltcheva S."/>
            <person name="Morgado L.N."/>
            <person name="Niskanen T."/>
            <person name="Noordeloos M.E."/>
            <person name="Ohm R.A."/>
            <person name="Ortiz-Santana B."/>
            <person name="Ovrebo C."/>
            <person name="Racz N."/>
            <person name="Riley R."/>
            <person name="Savchenko A."/>
            <person name="Shiryaev A."/>
            <person name="Soop K."/>
            <person name="Spirin V."/>
            <person name="Szebenyi C."/>
            <person name="Tomsovsky M."/>
            <person name="Tulloss R.E."/>
            <person name="Uehling J."/>
            <person name="Grigoriev I.V."/>
            <person name="Vagvolgyi C."/>
            <person name="Papp T."/>
            <person name="Martin F.M."/>
            <person name="Miettinen O."/>
            <person name="Hibbett D.S."/>
            <person name="Nagy L.G."/>
        </authorList>
    </citation>
    <scope>NUCLEOTIDE SEQUENCE [LARGE SCALE GENOMIC DNA]</scope>
    <source>
        <strain evidence="2 3">CBS 962.96</strain>
    </source>
</reference>
<feature type="region of interest" description="Disordered" evidence="1">
    <location>
        <begin position="13"/>
        <end position="225"/>
    </location>
</feature>
<feature type="compositionally biased region" description="Polar residues" evidence="1">
    <location>
        <begin position="158"/>
        <end position="167"/>
    </location>
</feature>
<feature type="compositionally biased region" description="Basic and acidic residues" evidence="1">
    <location>
        <begin position="13"/>
        <end position="52"/>
    </location>
</feature>
<proteinExistence type="predicted"/>
<feature type="region of interest" description="Disordered" evidence="1">
    <location>
        <begin position="271"/>
        <end position="319"/>
    </location>
</feature>
<organism evidence="2 3">
    <name type="scientific">Dendrothele bispora (strain CBS 962.96)</name>
    <dbReference type="NCBI Taxonomy" id="1314807"/>
    <lineage>
        <taxon>Eukaryota</taxon>
        <taxon>Fungi</taxon>
        <taxon>Dikarya</taxon>
        <taxon>Basidiomycota</taxon>
        <taxon>Agaricomycotina</taxon>
        <taxon>Agaricomycetes</taxon>
        <taxon>Agaricomycetidae</taxon>
        <taxon>Agaricales</taxon>
        <taxon>Agaricales incertae sedis</taxon>
        <taxon>Dendrothele</taxon>
    </lineage>
</organism>
<evidence type="ECO:0000256" key="1">
    <source>
        <dbReference type="SAM" id="MobiDB-lite"/>
    </source>
</evidence>
<name>A0A4V4HCP0_DENBC</name>
<gene>
    <name evidence="2" type="ORF">K435DRAFT_843817</name>
</gene>
<dbReference type="Proteomes" id="UP000297245">
    <property type="component" value="Unassembled WGS sequence"/>
</dbReference>
<evidence type="ECO:0000313" key="2">
    <source>
        <dbReference type="EMBL" id="THU84085.1"/>
    </source>
</evidence>
<feature type="compositionally biased region" description="Acidic residues" evidence="1">
    <location>
        <begin position="183"/>
        <end position="203"/>
    </location>
</feature>
<accession>A0A4V4HCP0</accession>
<protein>
    <submittedName>
        <fullName evidence="2">Uncharacterized protein</fullName>
    </submittedName>
</protein>
<sequence>MKWIERELRKLQEAQEKKRKETERRRAVEEEAKRKEERKRKEQESERVERRGVQPTKRMRVQVLIPMPERRLGVAAKSKGPSTQAITTLDSDNYSGTAGNDDDDSASESDNNNNPDSEGMRAMSPRSGTECLELQPTIRRGGRTSCVACRKAKKGCSFGTTISNRNRGGQKGKARNKTAVEPSDVEEEEFEEGQEEREEEEEREVGPGRRGRKAFGSSSGVLRQEIKEMRAELAEARAETQSLAGAPEAATTTREETTLLASAVENIGRRLRKIEESHQSRRRGQRRFTGSSDAAQGATSSRPRVGHDFFGPKILADSE</sequence>
<feature type="compositionally biased region" description="Low complexity" evidence="1">
    <location>
        <begin position="108"/>
        <end position="117"/>
    </location>
</feature>
<dbReference type="EMBL" id="ML179623">
    <property type="protein sequence ID" value="THU84085.1"/>
    <property type="molecule type" value="Genomic_DNA"/>
</dbReference>
<keyword evidence="3" id="KW-1185">Reference proteome</keyword>
<dbReference type="AlphaFoldDB" id="A0A4V4HCP0"/>
<feature type="compositionally biased region" description="Polar residues" evidence="1">
    <location>
        <begin position="288"/>
        <end position="302"/>
    </location>
</feature>